<dbReference type="InterPro" id="IPR005493">
    <property type="entry name" value="RraA/RraA-like"/>
</dbReference>
<dbReference type="SUPFAM" id="SSF89562">
    <property type="entry name" value="RraA-like"/>
    <property type="match status" value="1"/>
</dbReference>
<name>A0A345BWG0_9BACI</name>
<evidence type="ECO:0000256" key="13">
    <source>
        <dbReference type="PIRSR" id="PIRSR605493-1"/>
    </source>
</evidence>
<comment type="subunit">
    <text evidence="4">Homotrimer.</text>
</comment>
<dbReference type="Pfam" id="PF03737">
    <property type="entry name" value="RraA-like"/>
    <property type="match status" value="1"/>
</dbReference>
<keyword evidence="13" id="KW-0479">Metal-binding</keyword>
<protein>
    <recommendedName>
        <fullName evidence="7">Putative 4-hydroxy-4-methyl-2-oxoglutarate aldolase</fullName>
        <ecNumber evidence="6">4.1.1.112</ecNumber>
        <ecNumber evidence="5">4.1.3.17</ecNumber>
    </recommendedName>
    <alternativeName>
        <fullName evidence="11">Oxaloacetate decarboxylase</fullName>
    </alternativeName>
    <alternativeName>
        <fullName evidence="9">Regulator of ribonuclease activity homolog</fullName>
    </alternativeName>
    <alternativeName>
        <fullName evidence="10">RraA-like protein</fullName>
    </alternativeName>
</protein>
<comment type="cofactor">
    <cofactor evidence="2">
        <name>a divalent metal cation</name>
        <dbReference type="ChEBI" id="CHEBI:60240"/>
    </cofactor>
</comment>
<evidence type="ECO:0000313" key="14">
    <source>
        <dbReference type="EMBL" id="AXF55291.1"/>
    </source>
</evidence>
<proteinExistence type="inferred from homology"/>
<evidence type="ECO:0000256" key="7">
    <source>
        <dbReference type="ARBA" id="ARBA00016549"/>
    </source>
</evidence>
<feature type="binding site" evidence="13">
    <location>
        <position position="113"/>
    </location>
    <ligand>
        <name>Mg(2+)</name>
        <dbReference type="ChEBI" id="CHEBI:18420"/>
    </ligand>
</feature>
<keyword evidence="15" id="KW-1185">Reference proteome</keyword>
<dbReference type="PANTHER" id="PTHR33254">
    <property type="entry name" value="4-HYDROXY-4-METHYL-2-OXOGLUTARATE ALDOLASE 3-RELATED"/>
    <property type="match status" value="1"/>
</dbReference>
<evidence type="ECO:0000256" key="2">
    <source>
        <dbReference type="ARBA" id="ARBA00001968"/>
    </source>
</evidence>
<feature type="binding site" evidence="13">
    <location>
        <begin position="90"/>
        <end position="93"/>
    </location>
    <ligand>
        <name>substrate</name>
    </ligand>
</feature>
<dbReference type="PANTHER" id="PTHR33254:SF4">
    <property type="entry name" value="4-HYDROXY-4-METHYL-2-OXOGLUTARATE ALDOLASE 3-RELATED"/>
    <property type="match status" value="1"/>
</dbReference>
<dbReference type="Proteomes" id="UP000252100">
    <property type="component" value="Chromosome"/>
</dbReference>
<evidence type="ECO:0000256" key="3">
    <source>
        <dbReference type="ARBA" id="ARBA00008621"/>
    </source>
</evidence>
<comment type="catalytic activity">
    <reaction evidence="1">
        <text>4-hydroxy-4-methyl-2-oxoglutarate = 2 pyruvate</text>
        <dbReference type="Rhea" id="RHEA:22748"/>
        <dbReference type="ChEBI" id="CHEBI:15361"/>
        <dbReference type="ChEBI" id="CHEBI:58276"/>
        <dbReference type="EC" id="4.1.3.17"/>
    </reaction>
</comment>
<evidence type="ECO:0000256" key="8">
    <source>
        <dbReference type="ARBA" id="ARBA00025046"/>
    </source>
</evidence>
<dbReference type="GO" id="GO:0008948">
    <property type="term" value="F:oxaloacetate decarboxylase activity"/>
    <property type="evidence" value="ECO:0007669"/>
    <property type="project" value="UniProtKB-EC"/>
</dbReference>
<comment type="cofactor">
    <cofactor evidence="13">
        <name>Mg(2+)</name>
        <dbReference type="ChEBI" id="CHEBI:18420"/>
    </cofactor>
</comment>
<evidence type="ECO:0000256" key="1">
    <source>
        <dbReference type="ARBA" id="ARBA00001342"/>
    </source>
</evidence>
<dbReference type="EC" id="4.1.1.112" evidence="6"/>
<dbReference type="KEGG" id="rue:DT065_04160"/>
<keyword evidence="13" id="KW-0460">Magnesium</keyword>
<feature type="binding site" evidence="13">
    <location>
        <position position="112"/>
    </location>
    <ligand>
        <name>substrate</name>
    </ligand>
</feature>
<evidence type="ECO:0000256" key="4">
    <source>
        <dbReference type="ARBA" id="ARBA00011233"/>
    </source>
</evidence>
<dbReference type="GO" id="GO:0046872">
    <property type="term" value="F:metal ion binding"/>
    <property type="evidence" value="ECO:0007669"/>
    <property type="project" value="UniProtKB-KW"/>
</dbReference>
<dbReference type="RefSeq" id="WP_114371146.1">
    <property type="nucleotide sequence ID" value="NZ_CP031092.1"/>
</dbReference>
<evidence type="ECO:0000256" key="5">
    <source>
        <dbReference type="ARBA" id="ARBA00012213"/>
    </source>
</evidence>
<gene>
    <name evidence="14" type="ORF">DT065_04160</name>
</gene>
<dbReference type="EC" id="4.1.3.17" evidence="5"/>
<comment type="similarity">
    <text evidence="3">Belongs to the class II aldolase/RraA-like family.</text>
</comment>
<comment type="function">
    <text evidence="8">Catalyzes the aldol cleavage of 4-hydroxy-4-methyl-2-oxoglutarate (HMG) into 2 molecules of pyruvate. Also contains a secondary oxaloacetate (OAA) decarboxylase activity due to the common pyruvate enolate transition state formed following C-C bond cleavage in the retro-aldol and decarboxylation reactions.</text>
</comment>
<evidence type="ECO:0000313" key="15">
    <source>
        <dbReference type="Proteomes" id="UP000252100"/>
    </source>
</evidence>
<reference evidence="14 15" key="1">
    <citation type="journal article" date="2018" name="J. Microbiol.">
        <title>Salicibibacter kimchii gen. nov., sp. nov., a moderately halophilic and alkalitolerant bacterium in the family Bacillaceae, isolated from kimchi.</title>
        <authorList>
            <person name="Jang J.Y."/>
            <person name="Oh Y.J."/>
            <person name="Lim S.K."/>
            <person name="Park H.K."/>
            <person name="Lee C."/>
            <person name="Kim J.Y."/>
            <person name="Lee M.A."/>
            <person name="Choi H.J."/>
        </authorList>
    </citation>
    <scope>NUCLEOTIDE SEQUENCE [LARGE SCALE GENOMIC DNA]</scope>
    <source>
        <strain evidence="14 15">NKC1-1</strain>
    </source>
</reference>
<dbReference type="InterPro" id="IPR036704">
    <property type="entry name" value="RraA/RraA-like_sf"/>
</dbReference>
<evidence type="ECO:0000256" key="6">
    <source>
        <dbReference type="ARBA" id="ARBA00012947"/>
    </source>
</evidence>
<evidence type="ECO:0000256" key="9">
    <source>
        <dbReference type="ARBA" id="ARBA00029596"/>
    </source>
</evidence>
<accession>A0A345BWG0</accession>
<evidence type="ECO:0000256" key="12">
    <source>
        <dbReference type="ARBA" id="ARBA00047973"/>
    </source>
</evidence>
<evidence type="ECO:0000256" key="10">
    <source>
        <dbReference type="ARBA" id="ARBA00030169"/>
    </source>
</evidence>
<dbReference type="Gene3D" id="3.50.30.40">
    <property type="entry name" value="Ribonuclease E inhibitor RraA/RraA-like"/>
    <property type="match status" value="1"/>
</dbReference>
<sequence>MTHPPKLSPSIIERAKRLSSTLLSDAVAENISMSASIKPVSKTMKVVGTATTVSLRPTDNLFLHQAIYSGEEGYVLIADGKGELSNAYLGELMIRAAKAIGLEGIVIDGAIRDREALEDINFPIFSAGFVPNGPLKDGPGTQQSVITCGGVVITPGDLVVGDADGVTVVPQHLVEDALTKAERKLDYEKERIAAIEEYELKRKEGQTPPPIEPKWLAEKIKPYITN</sequence>
<dbReference type="GO" id="GO:0047443">
    <property type="term" value="F:4-hydroxy-4-methyl-2-oxoglutarate aldolase activity"/>
    <property type="evidence" value="ECO:0007669"/>
    <property type="project" value="UniProtKB-EC"/>
</dbReference>
<organism evidence="14 15">
    <name type="scientific">Salicibibacter kimchii</name>
    <dbReference type="NCBI Taxonomy" id="2099786"/>
    <lineage>
        <taxon>Bacteria</taxon>
        <taxon>Bacillati</taxon>
        <taxon>Bacillota</taxon>
        <taxon>Bacilli</taxon>
        <taxon>Bacillales</taxon>
        <taxon>Bacillaceae</taxon>
        <taxon>Salicibibacter</taxon>
    </lineage>
</organism>
<dbReference type="AlphaFoldDB" id="A0A345BWG0"/>
<evidence type="ECO:0000256" key="11">
    <source>
        <dbReference type="ARBA" id="ARBA00032305"/>
    </source>
</evidence>
<dbReference type="OrthoDB" id="9784786at2"/>
<comment type="catalytic activity">
    <reaction evidence="12">
        <text>oxaloacetate + H(+) = pyruvate + CO2</text>
        <dbReference type="Rhea" id="RHEA:15641"/>
        <dbReference type="ChEBI" id="CHEBI:15361"/>
        <dbReference type="ChEBI" id="CHEBI:15378"/>
        <dbReference type="ChEBI" id="CHEBI:16452"/>
        <dbReference type="ChEBI" id="CHEBI:16526"/>
        <dbReference type="EC" id="4.1.1.112"/>
    </reaction>
</comment>
<dbReference type="CDD" id="cd16841">
    <property type="entry name" value="RraA_family"/>
    <property type="match status" value="1"/>
</dbReference>
<dbReference type="EMBL" id="CP031092">
    <property type="protein sequence ID" value="AXF55291.1"/>
    <property type="molecule type" value="Genomic_DNA"/>
</dbReference>